<dbReference type="Proteomes" id="UP000464751">
    <property type="component" value="Chromosome"/>
</dbReference>
<evidence type="ECO:0000313" key="3">
    <source>
        <dbReference type="Proteomes" id="UP000464751"/>
    </source>
</evidence>
<dbReference type="Gene3D" id="3.10.450.50">
    <property type="match status" value="1"/>
</dbReference>
<keyword evidence="3" id="KW-1185">Reference proteome</keyword>
<dbReference type="EMBL" id="CP048630">
    <property type="protein sequence ID" value="QIB33161.1"/>
    <property type="molecule type" value="Genomic_DNA"/>
</dbReference>
<dbReference type="InterPro" id="IPR037401">
    <property type="entry name" value="SnoaL-like"/>
</dbReference>
<protein>
    <submittedName>
        <fullName evidence="2">Nuclear transport factor 2 family protein</fullName>
    </submittedName>
</protein>
<dbReference type="RefSeq" id="WP_163074259.1">
    <property type="nucleotide sequence ID" value="NZ_CP048630.1"/>
</dbReference>
<gene>
    <name evidence="2" type="ORF">G3A50_05155</name>
</gene>
<accession>A0A6P1YKE6</accession>
<dbReference type="KEGG" id="apra:G3A50_05155"/>
<organism evidence="2 3">
    <name type="scientific">Ancylobacter pratisalsi</name>
    <dbReference type="NCBI Taxonomy" id="1745854"/>
    <lineage>
        <taxon>Bacteria</taxon>
        <taxon>Pseudomonadati</taxon>
        <taxon>Pseudomonadota</taxon>
        <taxon>Alphaproteobacteria</taxon>
        <taxon>Hyphomicrobiales</taxon>
        <taxon>Xanthobacteraceae</taxon>
        <taxon>Ancylobacter</taxon>
    </lineage>
</organism>
<proteinExistence type="predicted"/>
<sequence>MDMPESVKAYFDAERRNDPDALVAAFAAGAAVRDEGAVHEGIPAIRSWWVAAKKKTHHVTAPIEMSGSGDKVSVCALVSGDFPNSPVTLDFAFTLEQGKIVELEIG</sequence>
<dbReference type="SUPFAM" id="SSF54427">
    <property type="entry name" value="NTF2-like"/>
    <property type="match status" value="1"/>
</dbReference>
<dbReference type="InterPro" id="IPR032710">
    <property type="entry name" value="NTF2-like_dom_sf"/>
</dbReference>
<feature type="domain" description="SnoaL-like" evidence="1">
    <location>
        <begin position="7"/>
        <end position="102"/>
    </location>
</feature>
<reference evidence="2 3" key="1">
    <citation type="submission" date="2020-02" db="EMBL/GenBank/DDBJ databases">
        <authorList>
            <person name="Li G."/>
        </authorList>
    </citation>
    <scope>NUCLEOTIDE SEQUENCE [LARGE SCALE GENOMIC DNA]</scope>
    <source>
        <strain evidence="2 3">DSM 102029</strain>
    </source>
</reference>
<evidence type="ECO:0000313" key="2">
    <source>
        <dbReference type="EMBL" id="QIB33161.1"/>
    </source>
</evidence>
<evidence type="ECO:0000259" key="1">
    <source>
        <dbReference type="Pfam" id="PF12680"/>
    </source>
</evidence>
<dbReference type="AlphaFoldDB" id="A0A6P1YKE6"/>
<dbReference type="Pfam" id="PF12680">
    <property type="entry name" value="SnoaL_2"/>
    <property type="match status" value="1"/>
</dbReference>
<name>A0A6P1YKE6_9HYPH</name>